<evidence type="ECO:0000256" key="12">
    <source>
        <dbReference type="PIRSR" id="PIRSR000388-3"/>
    </source>
</evidence>
<keyword evidence="9" id="KW-0963">Cytoplasm</keyword>
<dbReference type="GO" id="GO:0000287">
    <property type="term" value="F:magnesium ion binding"/>
    <property type="evidence" value="ECO:0007669"/>
    <property type="project" value="TreeGrafter"/>
</dbReference>
<evidence type="ECO:0000256" key="1">
    <source>
        <dbReference type="ARBA" id="ARBA00005033"/>
    </source>
</evidence>
<feature type="binding site" evidence="9 11">
    <location>
        <begin position="63"/>
        <end position="64"/>
    </location>
    <ligand>
        <name>3-methyl-2-oxobutanoate</name>
        <dbReference type="ChEBI" id="CHEBI:11851"/>
    </ligand>
</feature>
<keyword evidence="6 9" id="KW-0479">Metal-binding</keyword>
<evidence type="ECO:0000256" key="7">
    <source>
        <dbReference type="ARBA" id="ARBA00022842"/>
    </source>
</evidence>
<dbReference type="FunFam" id="3.20.20.60:FF:000003">
    <property type="entry name" value="3-methyl-2-oxobutanoate hydroxymethyltransferase"/>
    <property type="match status" value="1"/>
</dbReference>
<keyword evidence="14" id="KW-1185">Reference proteome</keyword>
<dbReference type="GO" id="GO:0005737">
    <property type="term" value="C:cytoplasm"/>
    <property type="evidence" value="ECO:0007669"/>
    <property type="project" value="UniProtKB-SubCell"/>
</dbReference>
<dbReference type="UniPathway" id="UPA00028">
    <property type="reaction ID" value="UER00003"/>
</dbReference>
<evidence type="ECO:0000313" key="13">
    <source>
        <dbReference type="EMBL" id="AXF85830.1"/>
    </source>
</evidence>
<dbReference type="GO" id="GO:0003864">
    <property type="term" value="F:3-methyl-2-oxobutanoate hydroxymethyltransferase activity"/>
    <property type="evidence" value="ECO:0007669"/>
    <property type="project" value="UniProtKB-UniRule"/>
</dbReference>
<dbReference type="PANTHER" id="PTHR20881">
    <property type="entry name" value="3-METHYL-2-OXOBUTANOATE HYDROXYMETHYLTRANSFERASE"/>
    <property type="match status" value="1"/>
</dbReference>
<evidence type="ECO:0000256" key="9">
    <source>
        <dbReference type="HAMAP-Rule" id="MF_00156"/>
    </source>
</evidence>
<dbReference type="CDD" id="cd06557">
    <property type="entry name" value="KPHMT-like"/>
    <property type="match status" value="1"/>
</dbReference>
<feature type="binding site" evidence="9 12">
    <location>
        <position position="63"/>
    </location>
    <ligand>
        <name>Mg(2+)</name>
        <dbReference type="ChEBI" id="CHEBI:18420"/>
    </ligand>
</feature>
<comment type="similarity">
    <text evidence="2 9">Belongs to the PanB family.</text>
</comment>
<dbReference type="InterPro" id="IPR003700">
    <property type="entry name" value="Pantoate_hydroxy_MeTrfase"/>
</dbReference>
<feature type="binding site" evidence="9 11">
    <location>
        <position position="135"/>
    </location>
    <ligand>
        <name>3-methyl-2-oxobutanoate</name>
        <dbReference type="ChEBI" id="CHEBI:11851"/>
    </ligand>
</feature>
<evidence type="ECO:0000256" key="6">
    <source>
        <dbReference type="ARBA" id="ARBA00022723"/>
    </source>
</evidence>
<sequence>MTQASYGNTATTMDTSKPIKPISLTTLQEMKKNGEKIAMLTCYDASFSALLDSHHVDCLLVGDSLGNVIQGQRTTLPVSMSDMVYHTKAVLRGLYTRPTSRAWVVADLPFGSYGSIEDALHNAVKLMQAGAHMIKLEGGAWLADTVRVLVQNGIPVCAHLGLTPQSVYQLGGFKVQAKTEEAAAQLLKEALILQEAGASMLVLEAVPMHVGKNVTEHVSMVTIGIGAGKDTDGQVLVLYDMLDVFPGKKAKFVKNFMAGQSSISGAIDAYVAEVKNGDFPQPEHSFTGT</sequence>
<dbReference type="Gene3D" id="3.20.20.60">
    <property type="entry name" value="Phosphoenolpyruvate-binding domains"/>
    <property type="match status" value="1"/>
</dbReference>
<dbReference type="AlphaFoldDB" id="A0A345DBU2"/>
<dbReference type="NCBIfam" id="NF001452">
    <property type="entry name" value="PRK00311.1"/>
    <property type="match status" value="1"/>
</dbReference>
<evidence type="ECO:0000256" key="10">
    <source>
        <dbReference type="PIRSR" id="PIRSR000388-1"/>
    </source>
</evidence>
<evidence type="ECO:0000256" key="5">
    <source>
        <dbReference type="ARBA" id="ARBA00022679"/>
    </source>
</evidence>
<keyword evidence="13" id="KW-0489">Methyltransferase</keyword>
<organism evidence="13 14">
    <name type="scientific">Ephemeroptericola cinctiostellae</name>
    <dbReference type="NCBI Taxonomy" id="2268024"/>
    <lineage>
        <taxon>Bacteria</taxon>
        <taxon>Pseudomonadati</taxon>
        <taxon>Pseudomonadota</taxon>
        <taxon>Betaproteobacteria</taxon>
        <taxon>Burkholderiales</taxon>
        <taxon>Burkholderiaceae</taxon>
        <taxon>Ephemeroptericola</taxon>
    </lineage>
</organism>
<dbReference type="InterPro" id="IPR040442">
    <property type="entry name" value="Pyrv_kinase-like_dom_sf"/>
</dbReference>
<keyword evidence="5 9" id="KW-0808">Transferase</keyword>
<dbReference type="Proteomes" id="UP000252182">
    <property type="component" value="Chromosome"/>
</dbReference>
<feature type="binding site" evidence="9 12">
    <location>
        <position position="107"/>
    </location>
    <ligand>
        <name>Mg(2+)</name>
        <dbReference type="ChEBI" id="CHEBI:18420"/>
    </ligand>
</feature>
<feature type="binding site" evidence="9 12">
    <location>
        <position position="137"/>
    </location>
    <ligand>
        <name>Mg(2+)</name>
        <dbReference type="ChEBI" id="CHEBI:18420"/>
    </ligand>
</feature>
<dbReference type="KEGG" id="hyf:DTO96_101570"/>
<name>A0A345DBU2_9BURK</name>
<dbReference type="NCBIfam" id="TIGR00222">
    <property type="entry name" value="panB"/>
    <property type="match status" value="1"/>
</dbReference>
<evidence type="ECO:0000256" key="11">
    <source>
        <dbReference type="PIRSR" id="PIRSR000388-2"/>
    </source>
</evidence>
<dbReference type="Pfam" id="PF02548">
    <property type="entry name" value="Pantoate_transf"/>
    <property type="match status" value="1"/>
</dbReference>
<comment type="pathway">
    <text evidence="1 9">Cofactor biosynthesis; (R)-pantothenate biosynthesis; (R)-pantoate from 3-methyl-2-oxobutanoate: step 1/2.</text>
</comment>
<protein>
    <recommendedName>
        <fullName evidence="9">3-methyl-2-oxobutanoate hydroxymethyltransferase</fullName>
        <ecNumber evidence="9">2.1.2.11</ecNumber>
    </recommendedName>
    <alternativeName>
        <fullName evidence="9">Ketopantoate hydroxymethyltransferase</fullName>
        <shortName evidence="9">KPHMT</shortName>
    </alternativeName>
</protein>
<proteinExistence type="inferred from homology"/>
<gene>
    <name evidence="9 13" type="primary">panB</name>
    <name evidence="13" type="ORF">DTO96_101570</name>
</gene>
<dbReference type="GO" id="GO:0008168">
    <property type="term" value="F:methyltransferase activity"/>
    <property type="evidence" value="ECO:0007669"/>
    <property type="project" value="UniProtKB-KW"/>
</dbReference>
<dbReference type="InterPro" id="IPR015813">
    <property type="entry name" value="Pyrv/PenolPyrv_kinase-like_dom"/>
</dbReference>
<feature type="binding site" evidence="9 11">
    <location>
        <position position="107"/>
    </location>
    <ligand>
        <name>3-methyl-2-oxobutanoate</name>
        <dbReference type="ChEBI" id="CHEBI:11851"/>
    </ligand>
</feature>
<evidence type="ECO:0000313" key="14">
    <source>
        <dbReference type="Proteomes" id="UP000252182"/>
    </source>
</evidence>
<comment type="subcellular location">
    <subcellularLocation>
        <location evidence="9">Cytoplasm</location>
    </subcellularLocation>
</comment>
<dbReference type="GO" id="GO:0015940">
    <property type="term" value="P:pantothenate biosynthetic process"/>
    <property type="evidence" value="ECO:0007669"/>
    <property type="project" value="UniProtKB-UniRule"/>
</dbReference>
<reference evidence="14" key="1">
    <citation type="submission" date="2018-07" db="EMBL/GenBank/DDBJ databases">
        <authorList>
            <person name="Kim H."/>
        </authorList>
    </citation>
    <scope>NUCLEOTIDE SEQUENCE [LARGE SCALE GENOMIC DNA]</scope>
    <source>
        <strain evidence="14">F02</strain>
    </source>
</reference>
<dbReference type="PANTHER" id="PTHR20881:SF0">
    <property type="entry name" value="3-METHYL-2-OXOBUTANOATE HYDROXYMETHYLTRANSFERASE"/>
    <property type="match status" value="1"/>
</dbReference>
<keyword evidence="4 9" id="KW-0566">Pantothenate biosynthesis</keyword>
<comment type="function">
    <text evidence="8 9">Catalyzes the reversible reaction in which hydroxymethyl group from 5,10-methylenetetrahydrofolate is transferred onto alpha-ketoisovalerate to form ketopantoate.</text>
</comment>
<comment type="cofactor">
    <cofactor evidence="9 12">
        <name>Mg(2+)</name>
        <dbReference type="ChEBI" id="CHEBI:18420"/>
    </cofactor>
    <text evidence="9 12">Binds 1 Mg(2+) ion per subunit.</text>
</comment>
<evidence type="ECO:0000256" key="3">
    <source>
        <dbReference type="ARBA" id="ARBA00011424"/>
    </source>
</evidence>
<feature type="active site" description="Proton acceptor" evidence="9 10">
    <location>
        <position position="204"/>
    </location>
</feature>
<dbReference type="EC" id="2.1.2.11" evidence="9"/>
<dbReference type="SUPFAM" id="SSF51621">
    <property type="entry name" value="Phosphoenolpyruvate/pyruvate domain"/>
    <property type="match status" value="1"/>
</dbReference>
<dbReference type="EMBL" id="CP031124">
    <property type="protein sequence ID" value="AXF85830.1"/>
    <property type="molecule type" value="Genomic_DNA"/>
</dbReference>
<accession>A0A345DBU2</accession>
<comment type="subunit">
    <text evidence="3 9">Homodecamer; pentamer of dimers.</text>
</comment>
<dbReference type="PIRSF" id="PIRSF000388">
    <property type="entry name" value="Pantoate_hydroxy_MeTrfase"/>
    <property type="match status" value="1"/>
</dbReference>
<evidence type="ECO:0000256" key="8">
    <source>
        <dbReference type="ARBA" id="ARBA00056497"/>
    </source>
</evidence>
<evidence type="ECO:0000256" key="4">
    <source>
        <dbReference type="ARBA" id="ARBA00022655"/>
    </source>
</evidence>
<dbReference type="GO" id="GO:0032259">
    <property type="term" value="P:methylation"/>
    <property type="evidence" value="ECO:0007669"/>
    <property type="project" value="UniProtKB-KW"/>
</dbReference>
<evidence type="ECO:0000256" key="2">
    <source>
        <dbReference type="ARBA" id="ARBA00008676"/>
    </source>
</evidence>
<dbReference type="HAMAP" id="MF_00156">
    <property type="entry name" value="PanB"/>
    <property type="match status" value="1"/>
</dbReference>
<comment type="catalytic activity">
    <reaction evidence="9">
        <text>(6R)-5,10-methylene-5,6,7,8-tetrahydrofolate + 3-methyl-2-oxobutanoate + H2O = 2-dehydropantoate + (6S)-5,6,7,8-tetrahydrofolate</text>
        <dbReference type="Rhea" id="RHEA:11824"/>
        <dbReference type="ChEBI" id="CHEBI:11561"/>
        <dbReference type="ChEBI" id="CHEBI:11851"/>
        <dbReference type="ChEBI" id="CHEBI:15377"/>
        <dbReference type="ChEBI" id="CHEBI:15636"/>
        <dbReference type="ChEBI" id="CHEBI:57453"/>
        <dbReference type="EC" id="2.1.2.11"/>
    </reaction>
</comment>
<keyword evidence="7 9" id="KW-0460">Magnesium</keyword>